<reference evidence="1 2" key="1">
    <citation type="journal article" date="2019" name="Int. J. Syst. Evol. Microbiol.">
        <title>The Global Catalogue of Microorganisms (GCM) 10K type strain sequencing project: providing services to taxonomists for standard genome sequencing and annotation.</title>
        <authorList>
            <consortium name="The Broad Institute Genomics Platform"/>
            <consortium name="The Broad Institute Genome Sequencing Center for Infectious Disease"/>
            <person name="Wu L."/>
            <person name="Ma J."/>
        </authorList>
    </citation>
    <scope>NUCLEOTIDE SEQUENCE [LARGE SCALE GENOMIC DNA]</scope>
    <source>
        <strain evidence="1 2">JCM 3272</strain>
    </source>
</reference>
<evidence type="ECO:0000313" key="2">
    <source>
        <dbReference type="Proteomes" id="UP001501444"/>
    </source>
</evidence>
<protein>
    <submittedName>
        <fullName evidence="1">Uncharacterized protein</fullName>
    </submittedName>
</protein>
<name>A0ABN3G0Q0_9ACTN</name>
<accession>A0ABN3G0Q0</accession>
<evidence type="ECO:0000313" key="1">
    <source>
        <dbReference type="EMBL" id="GAA2341699.1"/>
    </source>
</evidence>
<keyword evidence="2" id="KW-1185">Reference proteome</keyword>
<dbReference type="Proteomes" id="UP001501444">
    <property type="component" value="Unassembled WGS sequence"/>
</dbReference>
<proteinExistence type="predicted"/>
<organism evidence="1 2">
    <name type="scientific">Dactylosporangium salmoneum</name>
    <dbReference type="NCBI Taxonomy" id="53361"/>
    <lineage>
        <taxon>Bacteria</taxon>
        <taxon>Bacillati</taxon>
        <taxon>Actinomycetota</taxon>
        <taxon>Actinomycetes</taxon>
        <taxon>Micromonosporales</taxon>
        <taxon>Micromonosporaceae</taxon>
        <taxon>Dactylosporangium</taxon>
    </lineage>
</organism>
<sequence length="55" mass="6060">MAVWNEDGTFAGYVETKWGPSAKSKYEAANSKQRANDDWLRANRGLNITVVMGGP</sequence>
<gene>
    <name evidence="1" type="ORF">GCM10010170_025380</name>
</gene>
<dbReference type="EMBL" id="BAAARV010000021">
    <property type="protein sequence ID" value="GAA2341699.1"/>
    <property type="molecule type" value="Genomic_DNA"/>
</dbReference>
<comment type="caution">
    <text evidence="1">The sequence shown here is derived from an EMBL/GenBank/DDBJ whole genome shotgun (WGS) entry which is preliminary data.</text>
</comment>